<protein>
    <submittedName>
        <fullName evidence="2">T9SS type B sorting domain-containing protein</fullName>
    </submittedName>
</protein>
<dbReference type="InterPro" id="IPR013783">
    <property type="entry name" value="Ig-like_fold"/>
</dbReference>
<feature type="signal peptide" evidence="1">
    <location>
        <begin position="1"/>
        <end position="19"/>
    </location>
</feature>
<dbReference type="InterPro" id="IPR026341">
    <property type="entry name" value="T9SS_type_B"/>
</dbReference>
<dbReference type="RefSeq" id="WP_379808934.1">
    <property type="nucleotide sequence ID" value="NZ_JBHUOL010000022.1"/>
</dbReference>
<gene>
    <name evidence="2" type="ORF">ACFSX9_14470</name>
</gene>
<dbReference type="Pfam" id="PF13585">
    <property type="entry name" value="CHU_C"/>
    <property type="match status" value="1"/>
</dbReference>
<organism evidence="2 3">
    <name type="scientific">Flavobacterium ardleyense</name>
    <dbReference type="NCBI Taxonomy" id="2038737"/>
    <lineage>
        <taxon>Bacteria</taxon>
        <taxon>Pseudomonadati</taxon>
        <taxon>Bacteroidota</taxon>
        <taxon>Flavobacteriia</taxon>
        <taxon>Flavobacteriales</taxon>
        <taxon>Flavobacteriaceae</taxon>
        <taxon>Flavobacterium</taxon>
    </lineage>
</organism>
<accession>A0ABW5ZCL8</accession>
<evidence type="ECO:0000256" key="1">
    <source>
        <dbReference type="SAM" id="SignalP"/>
    </source>
</evidence>
<comment type="caution">
    <text evidence="2">The sequence shown here is derived from an EMBL/GenBank/DDBJ whole genome shotgun (WGS) entry which is preliminary data.</text>
</comment>
<dbReference type="PROSITE" id="PS51257">
    <property type="entry name" value="PROKAR_LIPOPROTEIN"/>
    <property type="match status" value="1"/>
</dbReference>
<dbReference type="EMBL" id="JBHUOL010000022">
    <property type="protein sequence ID" value="MFD2909938.1"/>
    <property type="molecule type" value="Genomic_DNA"/>
</dbReference>
<sequence>MNKTVSIFIFLFFSIIMYAQGGASSCAELAANPLAYQSCATNVPFTSATGSNSERYSTSCIPNRFTAPTWFFIEIDTPGNVVLQISQENLSGVGTDVDFVLWGPFRNLDNICSQLDERKEVDCSYLPDAIETVRIPYSNSGDLYILVVDNYSRQPGKIRISQTGGNGATNCDFLSSVSLQNPDNSPLTVLNYCKPEVKEIVAKIDITDFPGVPSNLRFNYTWFRNNIQINAVSNSTLSKNSLNVSDSGIYKVVTTAYDITVNPTGNLTGLRVSEVSTNLKFHIKPAVQISNANTVCLTDNPTLTSTITNNTDLNPSVDILSYQWFLNNNPITGATTTSFAPTQPGDYYIKATNTPCSSTDSNVIRIITNPNVQISSDRIICESDSFTITSTNANASLNNTLTYQWYKDGAVIAGATNATYTVNSSNQNLNTPSQYYLETTEQGTCTNISNTVEITINALPIVNTVSTIFEQCDYIDNTLDGIAETNLSQLYDYFTNSTAGLTLNFYTDIALTQLITNSTNYLNTASPFLQTIYVNLINENLIPNCTSLNTGSFVLQINPTSVANYPDIPAICPELGQNYGYIDFNAHRILIKNTYFPSAAVAISFHLNTSDASTGLNELTNLSQIPTGTTTVYTRVISAVSKSCEGIGTFEVIVNQAPVQNAIENEELCLLENFFLNTKDAEVLLGQDPTVIVSYFNSFENAKDNIAIINKNNASALTLGTSTIFARLYDTLTQCLSIVSFDLNVFPNPTAVAPSPIKICGDVTATFNLNARINQITNGNTNYQVLYYANNADLIAGTPITDPETYTSISTTIICEVTDPTNSSCKTLVDLELIVMSFPVSNSNTTPIEICNDSGFDYFDLTVRELELAGPTPVASIDFKYYKDLSEALASGSINHIVSPNNFRNTTVNFQKIYVKLNSKTNIDSETGLPCFKILEIDLYVRPFPENNLLVEPYTICIDQQNNITYPITIKTSLNSTDYTFQWYTDNDATNGNEIIGETSSSFTTANVGLYSVKVTNISNAANCASVFNFSTKNSVVPNVVTVTPNELIAFGVENTIVANAIPASTDYLYSIDGTNFQESNIFTNIPPGDYTLTATNKYGCGDVSDAFTVIDYPKFFTPNADGFNDTWNINISTALDVALIRIFDRYGKLITVITPDNEGWNGTLNSKPLPSTDYWFTIEYTKNNIKKEFRGHFSLIR</sequence>
<evidence type="ECO:0000313" key="2">
    <source>
        <dbReference type="EMBL" id="MFD2909938.1"/>
    </source>
</evidence>
<name>A0ABW5ZCL8_9FLAO</name>
<feature type="chain" id="PRO_5045537380" evidence="1">
    <location>
        <begin position="20"/>
        <end position="1198"/>
    </location>
</feature>
<keyword evidence="3" id="KW-1185">Reference proteome</keyword>
<proteinExistence type="predicted"/>
<dbReference type="Proteomes" id="UP001597549">
    <property type="component" value="Unassembled WGS sequence"/>
</dbReference>
<reference evidence="3" key="1">
    <citation type="journal article" date="2019" name="Int. J. Syst. Evol. Microbiol.">
        <title>The Global Catalogue of Microorganisms (GCM) 10K type strain sequencing project: providing services to taxonomists for standard genome sequencing and annotation.</title>
        <authorList>
            <consortium name="The Broad Institute Genomics Platform"/>
            <consortium name="The Broad Institute Genome Sequencing Center for Infectious Disease"/>
            <person name="Wu L."/>
            <person name="Ma J."/>
        </authorList>
    </citation>
    <scope>NUCLEOTIDE SEQUENCE [LARGE SCALE GENOMIC DNA]</scope>
    <source>
        <strain evidence="3">KCTC 52644</strain>
    </source>
</reference>
<keyword evidence="1" id="KW-0732">Signal</keyword>
<evidence type="ECO:0000313" key="3">
    <source>
        <dbReference type="Proteomes" id="UP001597549"/>
    </source>
</evidence>
<dbReference type="Gene3D" id="2.60.40.10">
    <property type="entry name" value="Immunoglobulins"/>
    <property type="match status" value="2"/>
</dbReference>
<dbReference type="NCBIfam" id="TIGR04131">
    <property type="entry name" value="Bac_Flav_CTERM"/>
    <property type="match status" value="1"/>
</dbReference>